<dbReference type="InterPro" id="IPR036735">
    <property type="entry name" value="NGN_dom_sf"/>
</dbReference>
<dbReference type="GO" id="GO:0006354">
    <property type="term" value="P:DNA-templated transcription elongation"/>
    <property type="evidence" value="ECO:0007669"/>
    <property type="project" value="InterPro"/>
</dbReference>
<sequence length="190" mass="22130">MTLTPLLTPLPHLDLSWSKKEAMQNWHLLLSKPREELRAEEQLRNQGFKVFHPLLKHYKLKQGKQKSIIESLFPRYLFIQLDDELNDWSTIRSTRGVAELVRFTDYPAVVPESVVNDLLKQVNEEGLIDQTQQETRLFKPGDRVEIREGSFKGWQGVVKEQDSDMRVVLLLKMLGREQSLQIPLAEIKAI</sequence>
<dbReference type="PANTHER" id="PTHR30265">
    <property type="entry name" value="RHO-INTERACTING TRANSCRIPTION TERMINATION FACTOR NUSG"/>
    <property type="match status" value="1"/>
</dbReference>
<dbReference type="InterPro" id="IPR008991">
    <property type="entry name" value="Translation_prot_SH3-like_sf"/>
</dbReference>
<dbReference type="NCBIfam" id="NF006534">
    <property type="entry name" value="PRK09014.1"/>
    <property type="match status" value="1"/>
</dbReference>
<evidence type="ECO:0000313" key="7">
    <source>
        <dbReference type="Proteomes" id="UP000228987"/>
    </source>
</evidence>
<dbReference type="EMBL" id="NVWI01000009">
    <property type="protein sequence ID" value="PCJ40419.1"/>
    <property type="molecule type" value="Genomic_DNA"/>
</dbReference>
<dbReference type="Gene3D" id="3.30.70.940">
    <property type="entry name" value="NusG, N-terminal domain"/>
    <property type="match status" value="1"/>
</dbReference>
<name>A0A2A5C969_9GAMM</name>
<comment type="caution">
    <text evidence="6">The sequence shown here is derived from an EMBL/GenBank/DDBJ whole genome shotgun (WGS) entry which is preliminary data.</text>
</comment>
<dbReference type="GO" id="GO:0031564">
    <property type="term" value="P:transcription antitermination"/>
    <property type="evidence" value="ECO:0007669"/>
    <property type="project" value="UniProtKB-KW"/>
</dbReference>
<evidence type="ECO:0000259" key="5">
    <source>
        <dbReference type="SMART" id="SM00739"/>
    </source>
</evidence>
<keyword evidence="2" id="KW-0805">Transcription regulation</keyword>
<gene>
    <name evidence="6" type="primary">rfaH</name>
    <name evidence="6" type="ORF">COA71_11225</name>
</gene>
<dbReference type="InterPro" id="IPR043425">
    <property type="entry name" value="NusG-like"/>
</dbReference>
<accession>A0A2A5C969</accession>
<dbReference type="SUPFAM" id="SSF82679">
    <property type="entry name" value="N-utilization substance G protein NusG, N-terminal domain"/>
    <property type="match status" value="1"/>
</dbReference>
<dbReference type="PANTHER" id="PTHR30265:SF7">
    <property type="entry name" value="TRANSCRIPTION ANTITERMINATION PROTEIN RFAH"/>
    <property type="match status" value="1"/>
</dbReference>
<evidence type="ECO:0000256" key="3">
    <source>
        <dbReference type="ARBA" id="ARBA00023163"/>
    </source>
</evidence>
<organism evidence="6 7">
    <name type="scientific">SAR86 cluster bacterium</name>
    <dbReference type="NCBI Taxonomy" id="2030880"/>
    <lineage>
        <taxon>Bacteria</taxon>
        <taxon>Pseudomonadati</taxon>
        <taxon>Pseudomonadota</taxon>
        <taxon>Gammaproteobacteria</taxon>
        <taxon>SAR86 cluster</taxon>
    </lineage>
</organism>
<dbReference type="AlphaFoldDB" id="A0A2A5C969"/>
<evidence type="ECO:0000313" key="6">
    <source>
        <dbReference type="EMBL" id="PCJ40419.1"/>
    </source>
</evidence>
<dbReference type="CDD" id="cd06091">
    <property type="entry name" value="KOW_NusG"/>
    <property type="match status" value="1"/>
</dbReference>
<proteinExistence type="predicted"/>
<dbReference type="SMART" id="SM00738">
    <property type="entry name" value="NGN"/>
    <property type="match status" value="1"/>
</dbReference>
<protein>
    <submittedName>
        <fullName evidence="6">Transcription/translation regulatory transformer protein RfaH</fullName>
    </submittedName>
</protein>
<dbReference type="InterPro" id="IPR010215">
    <property type="entry name" value="Transcription_antiterm_RfaH"/>
</dbReference>
<evidence type="ECO:0000256" key="1">
    <source>
        <dbReference type="ARBA" id="ARBA00022814"/>
    </source>
</evidence>
<reference evidence="7" key="1">
    <citation type="submission" date="2017-08" db="EMBL/GenBank/DDBJ databases">
        <title>A dynamic microbial community with high functional redundancy inhabits the cold, oxic subseafloor aquifer.</title>
        <authorList>
            <person name="Tully B.J."/>
            <person name="Wheat C.G."/>
            <person name="Glazer B.T."/>
            <person name="Huber J.A."/>
        </authorList>
    </citation>
    <scope>NUCLEOTIDE SEQUENCE [LARGE SCALE GENOMIC DNA]</scope>
</reference>
<feature type="domain" description="NusG-like N-terminal" evidence="4">
    <location>
        <begin position="23"/>
        <end position="122"/>
    </location>
</feature>
<dbReference type="CDD" id="cd09892">
    <property type="entry name" value="NGN_SP_RfaH"/>
    <property type="match status" value="1"/>
</dbReference>
<evidence type="ECO:0000259" key="4">
    <source>
        <dbReference type="SMART" id="SM00738"/>
    </source>
</evidence>
<dbReference type="Pfam" id="PF02357">
    <property type="entry name" value="NusG"/>
    <property type="match status" value="1"/>
</dbReference>
<dbReference type="NCBIfam" id="TIGR01955">
    <property type="entry name" value="RfaH"/>
    <property type="match status" value="1"/>
</dbReference>
<dbReference type="Proteomes" id="UP000228987">
    <property type="component" value="Unassembled WGS sequence"/>
</dbReference>
<keyword evidence="3" id="KW-0804">Transcription</keyword>
<dbReference type="SMART" id="SM00739">
    <property type="entry name" value="KOW"/>
    <property type="match status" value="1"/>
</dbReference>
<feature type="domain" description="KOW" evidence="5">
    <location>
        <begin position="137"/>
        <end position="164"/>
    </location>
</feature>
<evidence type="ECO:0000256" key="2">
    <source>
        <dbReference type="ARBA" id="ARBA00023015"/>
    </source>
</evidence>
<dbReference type="SUPFAM" id="SSF50104">
    <property type="entry name" value="Translation proteins SH3-like domain"/>
    <property type="match status" value="1"/>
</dbReference>
<dbReference type="InterPro" id="IPR006645">
    <property type="entry name" value="NGN-like_dom"/>
</dbReference>
<dbReference type="GO" id="GO:0005829">
    <property type="term" value="C:cytosol"/>
    <property type="evidence" value="ECO:0007669"/>
    <property type="project" value="TreeGrafter"/>
</dbReference>
<keyword evidence="1" id="KW-0889">Transcription antitermination</keyword>
<dbReference type="InterPro" id="IPR005824">
    <property type="entry name" value="KOW"/>
</dbReference>